<dbReference type="Gene3D" id="3.40.50.1110">
    <property type="entry name" value="SGNH hydrolase"/>
    <property type="match status" value="1"/>
</dbReference>
<evidence type="ECO:0000313" key="3">
    <source>
        <dbReference type="Proteomes" id="UP000198716"/>
    </source>
</evidence>
<dbReference type="SUPFAM" id="SSF52266">
    <property type="entry name" value="SGNH hydrolase"/>
    <property type="match status" value="1"/>
</dbReference>
<evidence type="ECO:0000313" key="2">
    <source>
        <dbReference type="EMBL" id="SFE14562.1"/>
    </source>
</evidence>
<dbReference type="InterPro" id="IPR013830">
    <property type="entry name" value="SGNH_hydro"/>
</dbReference>
<dbReference type="Proteomes" id="UP000198716">
    <property type="component" value="Unassembled WGS sequence"/>
</dbReference>
<gene>
    <name evidence="2" type="ORF">SAMN04487819_108169</name>
</gene>
<dbReference type="Pfam" id="PF13472">
    <property type="entry name" value="Lipase_GDSL_2"/>
    <property type="match status" value="1"/>
</dbReference>
<organism evidence="2 3">
    <name type="scientific">Actinopolyspora alba</name>
    <dbReference type="NCBI Taxonomy" id="673379"/>
    <lineage>
        <taxon>Bacteria</taxon>
        <taxon>Bacillati</taxon>
        <taxon>Actinomycetota</taxon>
        <taxon>Actinomycetes</taxon>
        <taxon>Actinopolysporales</taxon>
        <taxon>Actinopolysporaceae</taxon>
        <taxon>Actinopolyspora</taxon>
        <taxon>Actinopolyspora alba group</taxon>
    </lineage>
</organism>
<evidence type="ECO:0000259" key="1">
    <source>
        <dbReference type="Pfam" id="PF13472"/>
    </source>
</evidence>
<keyword evidence="3" id="KW-1185">Reference proteome</keyword>
<protein>
    <submittedName>
        <fullName evidence="2">Lysophospholipase L1</fullName>
    </submittedName>
</protein>
<accession>A0A1I1Y5H4</accession>
<dbReference type="AlphaFoldDB" id="A0A1I1Y5H4"/>
<dbReference type="InterPro" id="IPR053140">
    <property type="entry name" value="GDSL_Rv0518-like"/>
</dbReference>
<dbReference type="CDD" id="cd01830">
    <property type="entry name" value="XynE_like"/>
    <property type="match status" value="1"/>
</dbReference>
<dbReference type="InterPro" id="IPR036514">
    <property type="entry name" value="SGNH_hydro_sf"/>
</dbReference>
<dbReference type="PANTHER" id="PTHR43784:SF2">
    <property type="entry name" value="GDSL-LIKE LIPASE_ACYLHYDROLASE, PUTATIVE (AFU_ORTHOLOGUE AFUA_2G00820)-RELATED"/>
    <property type="match status" value="1"/>
</dbReference>
<dbReference type="RefSeq" id="WP_092927673.1">
    <property type="nucleotide sequence ID" value="NZ_FOMZ01000008.1"/>
</dbReference>
<proteinExistence type="predicted"/>
<sequence length="420" mass="44944">MSHNTGSGRTAPRRGLWYLLAVAATTLLLVTPSSASDHRNQPHAGGSEWVGSWAAAVTPPDSRPETQHFHDQTLRQVAHLSVGGDRFRLRLTNVHGTKPLSVGAVTVTPRRGERGTPNIDPTTAVPVTFDGRSSTTVPVGAEWVSDPVELDVADNSDLVISVHLPESTGRASVHYEGRSTTFLAPGDATSGSGENYESIGTARYFLDGVDVRTDSAGSVVFFGDSITDGVRSTLDANHRYPDVVADRLLKRPEPRELGVLNAGLSANRLLTDAGLGGEPAIARFERDILSQTGVRTVVLLEGINDIHHSAGAVESRELIGVYEQLIARAHEAGIRVVGGTITPFEGAPRYNAAGESDRRAVNEWIRESGAFDAVVDFDAVVRDPGHPSRLAPRYDTGDHVHPNDAGLAAMARAVEIRELY</sequence>
<reference evidence="3" key="1">
    <citation type="submission" date="2016-10" db="EMBL/GenBank/DDBJ databases">
        <authorList>
            <person name="Varghese N."/>
            <person name="Submissions S."/>
        </authorList>
    </citation>
    <scope>NUCLEOTIDE SEQUENCE [LARGE SCALE GENOMIC DNA]</scope>
    <source>
        <strain evidence="3">DSM 45004</strain>
    </source>
</reference>
<dbReference type="EMBL" id="FOMZ01000008">
    <property type="protein sequence ID" value="SFE14562.1"/>
    <property type="molecule type" value="Genomic_DNA"/>
</dbReference>
<name>A0A1I1Y5H4_9ACTN</name>
<dbReference type="PANTHER" id="PTHR43784">
    <property type="entry name" value="GDSL-LIKE LIPASE/ACYLHYDROLASE, PUTATIVE (AFU_ORTHOLOGUE AFUA_2G00820)-RELATED"/>
    <property type="match status" value="1"/>
</dbReference>
<feature type="domain" description="SGNH hydrolase-type esterase" evidence="1">
    <location>
        <begin position="221"/>
        <end position="407"/>
    </location>
</feature>